<accession>A0A8B7NHX5</accession>
<feature type="compositionally biased region" description="Basic residues" evidence="2">
    <location>
        <begin position="188"/>
        <end position="208"/>
    </location>
</feature>
<dbReference type="PRINTS" id="PR00837">
    <property type="entry name" value="V5TPXLIKE"/>
</dbReference>
<sequence length="587" mass="67632">MILYVLLIFYFVSSDCSVQMRREECFKNGTNSRNCSPRAAFRDTLASVGASHRQVSILGVETLPAIERSAFTPLPFAAFLQPRPLYQESEEKVFNVLEEERTVPRQLKGGKRQVGRESEESTLSESEKTSNSHVNFRRRKGGRRSDRQRQLRKERIERKRARRKNRRKNKREKKNLNKHPKYREGNQRKKSMRGKMKSLRTRGQRRKHVDQTGVNPPSFIENVQLTSAPLKTSNRDASRLEDNTQIDEELGASLPISSNSLTDAANSYINVHNYHEAKTDLDDEFESEVGDPFDSEFDLHQTDDDDYEFGPDYFDWKDNSSADYFLEGVETTISPGPWALQTDEDTTVRLDTSHVDVRRNIVRLHNLLRSKVLPPAANMLVVSWHGAAASQARHWAEACVAHRGRHAAPERWTPRYGTCGQNVLVSRRRKRWGEVINTWWRERRYFQFGSTMTNLTYRARSYTQLVWYSSHRLGCAHSQCSSANDTTFHRYVCNYCPAGNDPSRLSEPYTRGRPCEMCPRACRSVCAEGQCLMCTNRCPFSDLWANCGTLANRWSEWLCNTKTAHGVERFKNCRATCQCALAGDKII</sequence>
<dbReference type="InterPro" id="IPR003582">
    <property type="entry name" value="ShKT_dom"/>
</dbReference>
<dbReference type="PROSITE" id="PS51670">
    <property type="entry name" value="SHKT"/>
    <property type="match status" value="1"/>
</dbReference>
<comment type="caution">
    <text evidence="1">Lacks conserved residue(s) required for the propagation of feature annotation.</text>
</comment>
<dbReference type="PANTHER" id="PTHR10334">
    <property type="entry name" value="CYSTEINE-RICH SECRETORY PROTEIN-RELATED"/>
    <property type="match status" value="1"/>
</dbReference>
<feature type="compositionally biased region" description="Basic residues" evidence="2">
    <location>
        <begin position="158"/>
        <end position="181"/>
    </location>
</feature>
<evidence type="ECO:0000256" key="3">
    <source>
        <dbReference type="SAM" id="SignalP"/>
    </source>
</evidence>
<keyword evidence="3" id="KW-0732">Signal</keyword>
<dbReference type="InterPro" id="IPR014044">
    <property type="entry name" value="CAP_dom"/>
</dbReference>
<dbReference type="InterPro" id="IPR035940">
    <property type="entry name" value="CAP_sf"/>
</dbReference>
<protein>
    <submittedName>
        <fullName evidence="6">Uncharacterized protein LOC108670291</fullName>
    </submittedName>
</protein>
<reference evidence="6" key="1">
    <citation type="submission" date="2025-08" db="UniProtKB">
        <authorList>
            <consortium name="RefSeq"/>
        </authorList>
    </citation>
    <scope>IDENTIFICATION</scope>
    <source>
        <tissue evidence="6">Whole organism</tissue>
    </source>
</reference>
<feature type="region of interest" description="Disordered" evidence="2">
    <location>
        <begin position="105"/>
        <end position="219"/>
    </location>
</feature>
<evidence type="ECO:0000313" key="6">
    <source>
        <dbReference type="RefSeq" id="XP_018013240.1"/>
    </source>
</evidence>
<dbReference type="Gene3D" id="1.10.10.740">
    <property type="entry name" value="Crisp domain"/>
    <property type="match status" value="1"/>
</dbReference>
<dbReference type="Proteomes" id="UP000694843">
    <property type="component" value="Unplaced"/>
</dbReference>
<feature type="domain" description="ShKT" evidence="4">
    <location>
        <begin position="538"/>
        <end position="579"/>
    </location>
</feature>
<dbReference type="SMART" id="SM00198">
    <property type="entry name" value="SCP"/>
    <property type="match status" value="1"/>
</dbReference>
<feature type="compositionally biased region" description="Basic and acidic residues" evidence="2">
    <location>
        <begin position="114"/>
        <end position="130"/>
    </location>
</feature>
<dbReference type="InterPro" id="IPR001283">
    <property type="entry name" value="CRISP-related"/>
</dbReference>
<dbReference type="RefSeq" id="XP_018013240.1">
    <property type="nucleotide sequence ID" value="XM_018157751.2"/>
</dbReference>
<evidence type="ECO:0000313" key="5">
    <source>
        <dbReference type="Proteomes" id="UP000694843"/>
    </source>
</evidence>
<evidence type="ECO:0000256" key="2">
    <source>
        <dbReference type="SAM" id="MobiDB-lite"/>
    </source>
</evidence>
<evidence type="ECO:0000256" key="1">
    <source>
        <dbReference type="PROSITE-ProRule" id="PRU01005"/>
    </source>
</evidence>
<dbReference type="InterPro" id="IPR042076">
    <property type="entry name" value="Crisp-like_dom"/>
</dbReference>
<dbReference type="GeneID" id="108670291"/>
<dbReference type="KEGG" id="hazt:108670291"/>
<dbReference type="Pfam" id="PF00188">
    <property type="entry name" value="CAP"/>
    <property type="match status" value="1"/>
</dbReference>
<feature type="signal peptide" evidence="3">
    <location>
        <begin position="1"/>
        <end position="16"/>
    </location>
</feature>
<keyword evidence="5" id="KW-1185">Reference proteome</keyword>
<dbReference type="Gene3D" id="3.40.33.10">
    <property type="entry name" value="CAP"/>
    <property type="match status" value="1"/>
</dbReference>
<feature type="compositionally biased region" description="Basic and acidic residues" evidence="2">
    <location>
        <begin position="143"/>
        <end position="157"/>
    </location>
</feature>
<name>A0A8B7NHX5_HYAAZ</name>
<gene>
    <name evidence="6" type="primary">LOC108670291</name>
</gene>
<dbReference type="OrthoDB" id="337038at2759"/>
<proteinExistence type="predicted"/>
<evidence type="ECO:0000259" key="4">
    <source>
        <dbReference type="PROSITE" id="PS51670"/>
    </source>
</evidence>
<feature type="chain" id="PRO_5033984429" evidence="3">
    <location>
        <begin position="17"/>
        <end position="587"/>
    </location>
</feature>
<organism evidence="5 6">
    <name type="scientific">Hyalella azteca</name>
    <name type="common">Amphipod</name>
    <dbReference type="NCBI Taxonomy" id="294128"/>
    <lineage>
        <taxon>Eukaryota</taxon>
        <taxon>Metazoa</taxon>
        <taxon>Ecdysozoa</taxon>
        <taxon>Arthropoda</taxon>
        <taxon>Crustacea</taxon>
        <taxon>Multicrustacea</taxon>
        <taxon>Malacostraca</taxon>
        <taxon>Eumalacostraca</taxon>
        <taxon>Peracarida</taxon>
        <taxon>Amphipoda</taxon>
        <taxon>Senticaudata</taxon>
        <taxon>Talitrida</taxon>
        <taxon>Talitroidea</taxon>
        <taxon>Hyalellidae</taxon>
        <taxon>Hyalella</taxon>
    </lineage>
</organism>
<dbReference type="SUPFAM" id="SSF55797">
    <property type="entry name" value="PR-1-like"/>
    <property type="match status" value="1"/>
</dbReference>
<dbReference type="AlphaFoldDB" id="A0A8B7NHX5"/>